<proteinExistence type="predicted"/>
<accession>A0A0H5R344</accession>
<dbReference type="EMBL" id="HACM01008180">
    <property type="protein sequence ID" value="CRZ08622.1"/>
    <property type="molecule type" value="Transcribed_RNA"/>
</dbReference>
<dbReference type="EMBL" id="HACM01008183">
    <property type="protein sequence ID" value="CRZ08625.1"/>
    <property type="molecule type" value="Transcribed_RNA"/>
</dbReference>
<sequence>MVKRRNASAARFTRSGSSNAVVIAVMKVEKSVRVEQADPYMGVSHARACPVRSDHIKAILWLSAGYVRGCALGKCWTWPSQWRNSRRAPLKDSGIRSFGSLPVAATCGAEVDSRIGVVWESAADSSAIRASVSAR</sequence>
<dbReference type="AlphaFoldDB" id="A0A0H5R344"/>
<organism evidence="1">
    <name type="scientific">Spongospora subterranea</name>
    <dbReference type="NCBI Taxonomy" id="70186"/>
    <lineage>
        <taxon>Eukaryota</taxon>
        <taxon>Sar</taxon>
        <taxon>Rhizaria</taxon>
        <taxon>Endomyxa</taxon>
        <taxon>Phytomyxea</taxon>
        <taxon>Plasmodiophorida</taxon>
        <taxon>Plasmodiophoridae</taxon>
        <taxon>Spongospora</taxon>
    </lineage>
</organism>
<evidence type="ECO:0000313" key="1">
    <source>
        <dbReference type="EMBL" id="CRZ08625.1"/>
    </source>
</evidence>
<reference evidence="1" key="1">
    <citation type="submission" date="2015-04" db="EMBL/GenBank/DDBJ databases">
        <title>The genome sequence of the plant pathogenic Rhizarian Plasmodiophora brassicae reveals insights in its biotrophic life cycle and the origin of chitin synthesis.</title>
        <authorList>
            <person name="Schwelm A."/>
            <person name="Fogelqvist J."/>
            <person name="Knaust A."/>
            <person name="Julke S."/>
            <person name="Lilja T."/>
            <person name="Dhandapani V."/>
            <person name="Bonilla-Rosso G."/>
            <person name="Karlsson M."/>
            <person name="Shevchenko A."/>
            <person name="Choi S.R."/>
            <person name="Kim H.G."/>
            <person name="Park J.Y."/>
            <person name="Lim Y.P."/>
            <person name="Ludwig-Muller J."/>
            <person name="Dixelius C."/>
        </authorList>
    </citation>
    <scope>NUCLEOTIDE SEQUENCE</scope>
    <source>
        <tissue evidence="1">Potato root galls</tissue>
    </source>
</reference>
<name>A0A0H5R344_9EUKA</name>
<protein>
    <submittedName>
        <fullName evidence="1">Uncharacterized protein</fullName>
    </submittedName>
</protein>